<name>A0A5R8ZL60_9ACTN</name>
<dbReference type="EMBL" id="VANP01000001">
    <property type="protein sequence ID" value="TLP66085.1"/>
    <property type="molecule type" value="Genomic_DNA"/>
</dbReference>
<organism evidence="1 2">
    <name type="scientific">Microbispora triticiradicis</name>
    <dbReference type="NCBI Taxonomy" id="2200763"/>
    <lineage>
        <taxon>Bacteria</taxon>
        <taxon>Bacillati</taxon>
        <taxon>Actinomycetota</taxon>
        <taxon>Actinomycetes</taxon>
        <taxon>Streptosporangiales</taxon>
        <taxon>Streptosporangiaceae</taxon>
        <taxon>Microbispora</taxon>
    </lineage>
</organism>
<comment type="caution">
    <text evidence="1">The sequence shown here is derived from an EMBL/GenBank/DDBJ whole genome shotgun (WGS) entry which is preliminary data.</text>
</comment>
<reference evidence="1" key="1">
    <citation type="submission" date="2019-05" db="EMBL/GenBank/DDBJ databases">
        <title>Isolation, diversity and antifungal activity of Actinobacteria from wheat.</title>
        <authorList>
            <person name="Yu B."/>
        </authorList>
    </citation>
    <scope>NUCLEOTIDE SEQUENCE [LARGE SCALE GENOMIC DNA]</scope>
    <source>
        <strain evidence="1">NEAU-HEGS1-5</strain>
    </source>
</reference>
<accession>A0A5R8ZL60</accession>
<sequence>MTAPEIAECRADMAAAGAAARDILDALGAVPPMFGDHTWQGPAADQWAAGWQARKVQLTKLLDAVLTEQPHLVARVEEAERRRAAS</sequence>
<evidence type="ECO:0000313" key="1">
    <source>
        <dbReference type="EMBL" id="TLP66085.1"/>
    </source>
</evidence>
<protein>
    <submittedName>
        <fullName evidence="1">Uncharacterized protein</fullName>
    </submittedName>
</protein>
<dbReference type="OrthoDB" id="3541793at2"/>
<gene>
    <name evidence="1" type="ORF">FED44_00730</name>
</gene>
<dbReference type="AlphaFoldDB" id="A0A5R8ZL60"/>
<dbReference type="Proteomes" id="UP000309033">
    <property type="component" value="Unassembled WGS sequence"/>
</dbReference>
<evidence type="ECO:0000313" key="2">
    <source>
        <dbReference type="Proteomes" id="UP000309033"/>
    </source>
</evidence>
<keyword evidence="2" id="KW-1185">Reference proteome</keyword>
<proteinExistence type="predicted"/>